<feature type="transmembrane region" description="Helical" evidence="6">
    <location>
        <begin position="12"/>
        <end position="42"/>
    </location>
</feature>
<keyword evidence="5 6" id="KW-0472">Membrane</keyword>
<evidence type="ECO:0000313" key="7">
    <source>
        <dbReference type="EMBL" id="MCD1294226.1"/>
    </source>
</evidence>
<evidence type="ECO:0000256" key="6">
    <source>
        <dbReference type="SAM" id="Phobius"/>
    </source>
</evidence>
<organism evidence="7 8">
    <name type="scientific">Methanooceanicella nereidis</name>
    <dbReference type="NCBI Taxonomy" id="2052831"/>
    <lineage>
        <taxon>Archaea</taxon>
        <taxon>Methanobacteriati</taxon>
        <taxon>Methanobacteriota</taxon>
        <taxon>Stenosarchaea group</taxon>
        <taxon>Methanomicrobia</taxon>
        <taxon>Methanocellales</taxon>
        <taxon>Methanocellaceae</taxon>
        <taxon>Methanooceanicella</taxon>
    </lineage>
</organism>
<evidence type="ECO:0000256" key="1">
    <source>
        <dbReference type="ARBA" id="ARBA00004141"/>
    </source>
</evidence>
<comment type="subcellular location">
    <subcellularLocation>
        <location evidence="1">Membrane</location>
        <topology evidence="1">Multi-pass membrane protein</topology>
    </subcellularLocation>
</comment>
<keyword evidence="4 6" id="KW-1133">Transmembrane helix</keyword>
<gene>
    <name evidence="7" type="ORF">CUJ83_04350</name>
</gene>
<dbReference type="EMBL" id="PGCK01000003">
    <property type="protein sequence ID" value="MCD1294226.1"/>
    <property type="molecule type" value="Genomic_DNA"/>
</dbReference>
<dbReference type="AlphaFoldDB" id="A0AAP2RAZ8"/>
<dbReference type="PANTHER" id="PTHR34857:SF2">
    <property type="entry name" value="SLL0384 PROTEIN"/>
    <property type="match status" value="1"/>
</dbReference>
<keyword evidence="8" id="KW-1185">Reference proteome</keyword>
<evidence type="ECO:0000256" key="5">
    <source>
        <dbReference type="ARBA" id="ARBA00023136"/>
    </source>
</evidence>
<reference evidence="7 8" key="1">
    <citation type="submission" date="2017-11" db="EMBL/GenBank/DDBJ databases">
        <title>Isolation and Characterization of Family Methanocellaceae Species from Potential Methane Hydrate Area Offshore Southwestern Taiwan.</title>
        <authorList>
            <person name="Zhang W.-L."/>
            <person name="Chen W.-C."/>
            <person name="Lai M.-C."/>
            <person name="Chen S.-C."/>
        </authorList>
    </citation>
    <scope>NUCLEOTIDE SEQUENCE [LARGE SCALE GENOMIC DNA]</scope>
    <source>
        <strain evidence="7 8">CWC-04</strain>
    </source>
</reference>
<keyword evidence="2" id="KW-1003">Cell membrane</keyword>
<sequence length="236" mass="25471">MKISAGTKIFALAIFGILTVMLSGAYEFAILFAVTIISMLALRVNINSLLRLFLPAIPVIAVISIAQAVLVEGGDVLASFWIVDITSTGAELAAASAARMILLYLAGSVVTITTSETEFADTVERSLRPLSRVTKTEIGRDIATMMMLAITFLPVIYSEYQSIRMAQESRGVSFKGPVNALKGILSITVPLLYALSNRADRVAIAMESRCYGIKDPRQYEKAAGAPFDAPAPVYRR</sequence>
<feature type="transmembrane region" description="Helical" evidence="6">
    <location>
        <begin position="49"/>
        <end position="70"/>
    </location>
</feature>
<evidence type="ECO:0000256" key="2">
    <source>
        <dbReference type="ARBA" id="ARBA00022475"/>
    </source>
</evidence>
<dbReference type="InterPro" id="IPR003339">
    <property type="entry name" value="ABC/ECF_trnsptr_transmembrane"/>
</dbReference>
<evidence type="ECO:0000313" key="8">
    <source>
        <dbReference type="Proteomes" id="UP001320159"/>
    </source>
</evidence>
<name>A0AAP2RAZ8_9EURY</name>
<proteinExistence type="predicted"/>
<evidence type="ECO:0000256" key="4">
    <source>
        <dbReference type="ARBA" id="ARBA00022989"/>
    </source>
</evidence>
<evidence type="ECO:0000256" key="3">
    <source>
        <dbReference type="ARBA" id="ARBA00022692"/>
    </source>
</evidence>
<accession>A0AAP2RAZ8</accession>
<dbReference type="RefSeq" id="WP_230741004.1">
    <property type="nucleotide sequence ID" value="NZ_PGCK01000003.1"/>
</dbReference>
<dbReference type="CDD" id="cd16914">
    <property type="entry name" value="EcfT"/>
    <property type="match status" value="1"/>
</dbReference>
<comment type="caution">
    <text evidence="7">The sequence shown here is derived from an EMBL/GenBank/DDBJ whole genome shotgun (WGS) entry which is preliminary data.</text>
</comment>
<dbReference type="PANTHER" id="PTHR34857">
    <property type="entry name" value="SLL0384 PROTEIN"/>
    <property type="match status" value="1"/>
</dbReference>
<dbReference type="InterPro" id="IPR051611">
    <property type="entry name" value="ECF_transporter_component"/>
</dbReference>
<dbReference type="Pfam" id="PF02361">
    <property type="entry name" value="CbiQ"/>
    <property type="match status" value="1"/>
</dbReference>
<protein>
    <submittedName>
        <fullName evidence="7">Energy-coupling factor transporter transmembrane protein EcfT</fullName>
    </submittedName>
</protein>
<keyword evidence="3 6" id="KW-0812">Transmembrane</keyword>
<feature type="transmembrane region" description="Helical" evidence="6">
    <location>
        <begin position="138"/>
        <end position="157"/>
    </location>
</feature>
<dbReference type="Proteomes" id="UP001320159">
    <property type="component" value="Unassembled WGS sequence"/>
</dbReference>
<dbReference type="GO" id="GO:0005886">
    <property type="term" value="C:plasma membrane"/>
    <property type="evidence" value="ECO:0007669"/>
    <property type="project" value="UniProtKB-ARBA"/>
</dbReference>